<name>A0A5S5DPS4_9SPHI</name>
<dbReference type="RefSeq" id="WP_148907331.1">
    <property type="nucleotide sequence ID" value="NZ_VNHX01000002.1"/>
</dbReference>
<proteinExistence type="predicted"/>
<gene>
    <name evidence="1" type="ORF">BC792_10296</name>
</gene>
<evidence type="ECO:0000313" key="2">
    <source>
        <dbReference type="Proteomes" id="UP000325105"/>
    </source>
</evidence>
<evidence type="ECO:0008006" key="3">
    <source>
        <dbReference type="Google" id="ProtNLM"/>
    </source>
</evidence>
<evidence type="ECO:0000313" key="1">
    <source>
        <dbReference type="EMBL" id="TYP97674.1"/>
    </source>
</evidence>
<dbReference type="Proteomes" id="UP000325105">
    <property type="component" value="Unassembled WGS sequence"/>
</dbReference>
<dbReference type="PROSITE" id="PS51257">
    <property type="entry name" value="PROKAR_LIPOPROTEIN"/>
    <property type="match status" value="1"/>
</dbReference>
<organism evidence="1 2">
    <name type="scientific">Sphingobacterium allocomposti</name>
    <dbReference type="NCBI Taxonomy" id="415956"/>
    <lineage>
        <taxon>Bacteria</taxon>
        <taxon>Pseudomonadati</taxon>
        <taxon>Bacteroidota</taxon>
        <taxon>Sphingobacteriia</taxon>
        <taxon>Sphingobacteriales</taxon>
        <taxon>Sphingobacteriaceae</taxon>
        <taxon>Sphingobacterium</taxon>
    </lineage>
</organism>
<reference evidence="1 2" key="1">
    <citation type="submission" date="2019-07" db="EMBL/GenBank/DDBJ databases">
        <title>Genomic Encyclopedia of Archaeal and Bacterial Type Strains, Phase II (KMG-II): from individual species to whole genera.</title>
        <authorList>
            <person name="Goeker M."/>
        </authorList>
    </citation>
    <scope>NUCLEOTIDE SEQUENCE [LARGE SCALE GENOMIC DNA]</scope>
    <source>
        <strain evidence="1 2">DSM 18850</strain>
    </source>
</reference>
<dbReference type="Gene3D" id="2.60.40.2340">
    <property type="match status" value="1"/>
</dbReference>
<sequence length="309" mass="34299">MNTLYKTYLAIAIGCTILFSACKTEYPDLPYAEIETFTIEDAHGQPLRAVIKDAEIIIYWTPLEEEPETIRPVITLSEGATISPASGEAVPYSAATAYTVTAQDGSKKTYTLRPEGGQPIPYLHIPSTEIYINSTFSILGDYFVPDAERTKVYIIANGQEHELTEFRQLTNSVIQPFIPLSTPLDTGYYELKVVTGRYTLTAPERMHLNAPNLAALLDKTRLPSTLTPGQVLSLYFTEEQALKFYQNADFTAQMFYYSDNSAVEFDPNVKFVNAAEIQITIPAGINTGSVWFNLTAGNKSVIGQQMTIE</sequence>
<comment type="caution">
    <text evidence="1">The sequence shown here is derived from an EMBL/GenBank/DDBJ whole genome shotgun (WGS) entry which is preliminary data.</text>
</comment>
<dbReference type="EMBL" id="VNHX01000002">
    <property type="protein sequence ID" value="TYP97674.1"/>
    <property type="molecule type" value="Genomic_DNA"/>
</dbReference>
<protein>
    <recommendedName>
        <fullName evidence="3">DUF5018 domain-containing protein</fullName>
    </recommendedName>
</protein>
<dbReference type="OrthoDB" id="677497at2"/>
<keyword evidence="2" id="KW-1185">Reference proteome</keyword>
<accession>A0A5S5DPS4</accession>
<dbReference type="AlphaFoldDB" id="A0A5S5DPS4"/>